<evidence type="ECO:0000313" key="2">
    <source>
        <dbReference type="Proteomes" id="UP000702425"/>
    </source>
</evidence>
<keyword evidence="2" id="KW-1185">Reference proteome</keyword>
<reference evidence="1 2" key="1">
    <citation type="journal article" date="2020" name="Sci. Rep.">
        <title>A novel cyanobacterial geosmin producer, revising GeoA distribution and dispersion patterns in Bacteria.</title>
        <authorList>
            <person name="Churro C."/>
            <person name="Semedo-Aguiar A.P."/>
            <person name="Silva A.D."/>
            <person name="Pereira-Leal J.B."/>
            <person name="Leite R.B."/>
        </authorList>
    </citation>
    <scope>NUCLEOTIDE SEQUENCE [LARGE SCALE GENOMIC DNA]</scope>
    <source>
        <strain evidence="1 2">IPMA8</strain>
    </source>
</reference>
<sequence>MSPIKKRLLEAIERTPESILEQTLTFLEFLTSRTQAGIVPNFDSDFDSDTDSNDQILADLKASFHQAKVGQTSPIKQLWDGINV</sequence>
<organism evidence="1 2">
    <name type="scientific">Microcoleus asticus IPMA8</name>
    <dbReference type="NCBI Taxonomy" id="2563858"/>
    <lineage>
        <taxon>Bacteria</taxon>
        <taxon>Bacillati</taxon>
        <taxon>Cyanobacteriota</taxon>
        <taxon>Cyanophyceae</taxon>
        <taxon>Oscillatoriophycideae</taxon>
        <taxon>Oscillatoriales</taxon>
        <taxon>Microcoleaceae</taxon>
        <taxon>Microcoleus</taxon>
        <taxon>Microcoleus asticus</taxon>
    </lineage>
</organism>
<comment type="caution">
    <text evidence="1">The sequence shown here is derived from an EMBL/GenBank/DDBJ whole genome shotgun (WGS) entry which is preliminary data.</text>
</comment>
<proteinExistence type="predicted"/>
<dbReference type="Proteomes" id="UP000702425">
    <property type="component" value="Unassembled WGS sequence"/>
</dbReference>
<name>A0ABX2D3W1_9CYAN</name>
<protein>
    <recommendedName>
        <fullName evidence="3">DUF2281 domain-containing protein</fullName>
    </recommendedName>
</protein>
<dbReference type="RefSeq" id="WP_172191240.1">
    <property type="nucleotide sequence ID" value="NZ_CAWPPK010000027.1"/>
</dbReference>
<gene>
    <name evidence="1" type="ORF">E5S67_05078</name>
</gene>
<dbReference type="EMBL" id="SRRZ01000122">
    <property type="protein sequence ID" value="NQE37309.1"/>
    <property type="molecule type" value="Genomic_DNA"/>
</dbReference>
<evidence type="ECO:0000313" key="1">
    <source>
        <dbReference type="EMBL" id="NQE37309.1"/>
    </source>
</evidence>
<accession>A0ABX2D3W1</accession>
<evidence type="ECO:0008006" key="3">
    <source>
        <dbReference type="Google" id="ProtNLM"/>
    </source>
</evidence>